<comment type="caution">
    <text evidence="2">The sequence shown here is derived from an EMBL/GenBank/DDBJ whole genome shotgun (WGS) entry which is preliminary data.</text>
</comment>
<gene>
    <name evidence="2" type="ORF">GCM10010497_14270</name>
</gene>
<reference evidence="2 3" key="1">
    <citation type="journal article" date="2014" name="Int. J. Syst. Evol. Microbiol.">
        <title>Complete genome sequence of Corynebacterium casei LMG S-19264T (=DSM 44701T), isolated from a smear-ripened cheese.</title>
        <authorList>
            <consortium name="US DOE Joint Genome Institute (JGI-PGF)"/>
            <person name="Walter F."/>
            <person name="Albersmeier A."/>
            <person name="Kalinowski J."/>
            <person name="Ruckert C."/>
        </authorList>
    </citation>
    <scope>NUCLEOTIDE SEQUENCE [LARGE SCALE GENOMIC DNA]</scope>
    <source>
        <strain evidence="2 3">JCM 4205</strain>
    </source>
</reference>
<name>A0AAV4KGJ9_9ACTN</name>
<sequence>MLFRRDALQCLVRLVTDLDADFPCHTSTVAAARRVRQGENVTAARVRDEEPPRRGLPFGSVVSVLSGFSGSGDSLSPPHVDRCRKQENRCGGADQNAGETRRGALGQP</sequence>
<evidence type="ECO:0000256" key="1">
    <source>
        <dbReference type="SAM" id="MobiDB-lite"/>
    </source>
</evidence>
<evidence type="ECO:0000313" key="3">
    <source>
        <dbReference type="Proteomes" id="UP000642014"/>
    </source>
</evidence>
<protein>
    <submittedName>
        <fullName evidence="2">Uncharacterized protein</fullName>
    </submittedName>
</protein>
<feature type="region of interest" description="Disordered" evidence="1">
    <location>
        <begin position="39"/>
        <end position="58"/>
    </location>
</feature>
<dbReference type="AlphaFoldDB" id="A0AAV4KGJ9"/>
<feature type="compositionally biased region" description="Basic and acidic residues" evidence="1">
    <location>
        <begin position="79"/>
        <end position="88"/>
    </location>
</feature>
<organism evidence="2 3">
    <name type="scientific">Streptomyces cinereoruber</name>
    <dbReference type="NCBI Taxonomy" id="67260"/>
    <lineage>
        <taxon>Bacteria</taxon>
        <taxon>Bacillati</taxon>
        <taxon>Actinomycetota</taxon>
        <taxon>Actinomycetes</taxon>
        <taxon>Kitasatosporales</taxon>
        <taxon>Streptomycetaceae</taxon>
        <taxon>Streptomyces</taxon>
    </lineage>
</organism>
<feature type="compositionally biased region" description="Low complexity" evidence="1">
    <location>
        <begin position="69"/>
        <end position="78"/>
    </location>
</feature>
<accession>A0AAV4KGJ9</accession>
<proteinExistence type="predicted"/>
<dbReference type="Proteomes" id="UP000642014">
    <property type="component" value="Unassembled WGS sequence"/>
</dbReference>
<evidence type="ECO:0000313" key="2">
    <source>
        <dbReference type="EMBL" id="GGR13279.1"/>
    </source>
</evidence>
<feature type="region of interest" description="Disordered" evidence="1">
    <location>
        <begin position="69"/>
        <end position="108"/>
    </location>
</feature>
<dbReference type="EMBL" id="BMSJ01000002">
    <property type="protein sequence ID" value="GGR13279.1"/>
    <property type="molecule type" value="Genomic_DNA"/>
</dbReference>